<dbReference type="EMBL" id="KZ613950">
    <property type="protein sequence ID" value="PMD36829.1"/>
    <property type="molecule type" value="Genomic_DNA"/>
</dbReference>
<dbReference type="STRING" id="1149755.A0A2J6RE89"/>
<accession>A0A2J6RE89</accession>
<dbReference type="PANTHER" id="PTHR33112">
    <property type="entry name" value="DOMAIN PROTEIN, PUTATIVE-RELATED"/>
    <property type="match status" value="1"/>
</dbReference>
<dbReference type="AlphaFoldDB" id="A0A2J6RE89"/>
<gene>
    <name evidence="2" type="ORF">L207DRAFT_433607</name>
</gene>
<evidence type="ECO:0000259" key="1">
    <source>
        <dbReference type="Pfam" id="PF06985"/>
    </source>
</evidence>
<evidence type="ECO:0000313" key="3">
    <source>
        <dbReference type="Proteomes" id="UP000235786"/>
    </source>
</evidence>
<organism evidence="2 3">
    <name type="scientific">Hyaloscypha variabilis (strain UAMH 11265 / GT02V1 / F)</name>
    <name type="common">Meliniomyces variabilis</name>
    <dbReference type="NCBI Taxonomy" id="1149755"/>
    <lineage>
        <taxon>Eukaryota</taxon>
        <taxon>Fungi</taxon>
        <taxon>Dikarya</taxon>
        <taxon>Ascomycota</taxon>
        <taxon>Pezizomycotina</taxon>
        <taxon>Leotiomycetes</taxon>
        <taxon>Helotiales</taxon>
        <taxon>Hyaloscyphaceae</taxon>
        <taxon>Hyaloscypha</taxon>
        <taxon>Hyaloscypha variabilis</taxon>
    </lineage>
</organism>
<evidence type="ECO:0000313" key="2">
    <source>
        <dbReference type="EMBL" id="PMD36829.1"/>
    </source>
</evidence>
<dbReference type="InterPro" id="IPR010730">
    <property type="entry name" value="HET"/>
</dbReference>
<proteinExistence type="predicted"/>
<feature type="domain" description="Heterokaryon incompatibility" evidence="1">
    <location>
        <begin position="116"/>
        <end position="265"/>
    </location>
</feature>
<keyword evidence="3" id="KW-1185">Reference proteome</keyword>
<dbReference type="Proteomes" id="UP000235786">
    <property type="component" value="Unassembled WGS sequence"/>
</dbReference>
<dbReference type="PANTHER" id="PTHR33112:SF8">
    <property type="entry name" value="HETEROKARYON INCOMPATIBILITY DOMAIN-CONTAINING PROTEIN"/>
    <property type="match status" value="1"/>
</dbReference>
<dbReference type="Pfam" id="PF06985">
    <property type="entry name" value="HET"/>
    <property type="match status" value="1"/>
</dbReference>
<dbReference type="OrthoDB" id="3562689at2759"/>
<reference evidence="2 3" key="1">
    <citation type="submission" date="2016-04" db="EMBL/GenBank/DDBJ databases">
        <title>A degradative enzymes factory behind the ericoid mycorrhizal symbiosis.</title>
        <authorList>
            <consortium name="DOE Joint Genome Institute"/>
            <person name="Martino E."/>
            <person name="Morin E."/>
            <person name="Grelet G."/>
            <person name="Kuo A."/>
            <person name="Kohler A."/>
            <person name="Daghino S."/>
            <person name="Barry K."/>
            <person name="Choi C."/>
            <person name="Cichocki N."/>
            <person name="Clum A."/>
            <person name="Copeland A."/>
            <person name="Hainaut M."/>
            <person name="Haridas S."/>
            <person name="Labutti K."/>
            <person name="Lindquist E."/>
            <person name="Lipzen A."/>
            <person name="Khouja H.-R."/>
            <person name="Murat C."/>
            <person name="Ohm R."/>
            <person name="Olson A."/>
            <person name="Spatafora J."/>
            <person name="Veneault-Fourrey C."/>
            <person name="Henrissat B."/>
            <person name="Grigoriev I."/>
            <person name="Martin F."/>
            <person name="Perotto S."/>
        </authorList>
    </citation>
    <scope>NUCLEOTIDE SEQUENCE [LARGE SCALE GENOMIC DNA]</scope>
    <source>
        <strain evidence="2 3">F</strain>
    </source>
</reference>
<protein>
    <submittedName>
        <fullName evidence="2">HET-domain-containing protein</fullName>
    </submittedName>
</protein>
<sequence>MTDEDKNLRLRQELRQSLESIDLSTVECNGSKLNNTNSQLSEVDADIQRLHYLAHTAKSTASDWTIGLAKFWLQSCINGHARCPKPSSHLPSRLLDLTEPSRARVIETHDLREVEYLTLSHCWGGANMLLLESSTADSLFSGVGLSTMPKTFRDAIHITTRLGYNYLWIDSLCIMQDSAEDWSRESRTMHQIYRHSVCTIAALAAFDGQEGCFIKRNPLQYRECDLSAITELPLRIQGEYIRRHGDGGLQGSVLRLRKRGWVFQEDLLSPRTLYFGEDGIRWECLEMNRDEAHNPSGECGCGSHHDDPYLFKQDFAILESKFSTIASIWEDYYPSFHSKWWSIVEQYSQLSLTIPSDKLVAINGPIRAIESRGSLTNLAGHWKEHLPLDLLWIAGLGGMRPSKCTRSEEHRAPSWSWASMGGPIEFIWLYRMLEVDEEKKRFKSEFELDAEVLHAGVVLLDAGELFNGQEGSGSITLSAQMRKSTWGEGNAVERRWSQRSRIVSKCNWKQDDYRQNLDEVWCVLIIRAQIRFDSTFIEDAGLVLIPHKTSVGCWSRIGVFSQFYKADDGDNPLVFFPRNGTTSAKEAIRIL</sequence>
<name>A0A2J6RE89_HYAVF</name>